<keyword evidence="4" id="KW-1185">Reference proteome</keyword>
<dbReference type="OrthoDB" id="10434826at2759"/>
<protein>
    <submittedName>
        <fullName evidence="2 3">Uncharacterized protein</fullName>
    </submittedName>
</protein>
<dbReference type="AlphaFoldDB" id="J3PLF9"/>
<organism evidence="2">
    <name type="scientific">Gaeumannomyces tritici (strain R3-111a-1)</name>
    <name type="common">Wheat and barley take-all root rot fungus</name>
    <name type="synonym">Gaeumannomyces graminis var. tritici</name>
    <dbReference type="NCBI Taxonomy" id="644352"/>
    <lineage>
        <taxon>Eukaryota</taxon>
        <taxon>Fungi</taxon>
        <taxon>Dikarya</taxon>
        <taxon>Ascomycota</taxon>
        <taxon>Pezizomycotina</taxon>
        <taxon>Sordariomycetes</taxon>
        <taxon>Sordariomycetidae</taxon>
        <taxon>Magnaporthales</taxon>
        <taxon>Magnaporthaceae</taxon>
        <taxon>Gaeumannomyces</taxon>
    </lineage>
</organism>
<reference evidence="3" key="4">
    <citation type="journal article" date="2015" name="G3 (Bethesda)">
        <title>Genome sequences of three phytopathogenic species of the Magnaporthaceae family of fungi.</title>
        <authorList>
            <person name="Okagaki L.H."/>
            <person name="Nunes C.C."/>
            <person name="Sailsbery J."/>
            <person name="Clay B."/>
            <person name="Brown D."/>
            <person name="John T."/>
            <person name="Oh Y."/>
            <person name="Young N."/>
            <person name="Fitzgerald M."/>
            <person name="Haas B.J."/>
            <person name="Zeng Q."/>
            <person name="Young S."/>
            <person name="Adiconis X."/>
            <person name="Fan L."/>
            <person name="Levin J.Z."/>
            <person name="Mitchell T.K."/>
            <person name="Okubara P.A."/>
            <person name="Farman M.L."/>
            <person name="Kohn L.M."/>
            <person name="Birren B."/>
            <person name="Ma L.-J."/>
            <person name="Dean R.A."/>
        </authorList>
    </citation>
    <scope>NUCLEOTIDE SEQUENCE</scope>
    <source>
        <strain evidence="3">R3-111a-1</strain>
    </source>
</reference>
<gene>
    <name evidence="3" type="primary">20354887</name>
    <name evidence="2" type="ORF">GGTG_14429</name>
</gene>
<evidence type="ECO:0000256" key="1">
    <source>
        <dbReference type="SAM" id="MobiDB-lite"/>
    </source>
</evidence>
<reference evidence="4" key="1">
    <citation type="submission" date="2010-07" db="EMBL/GenBank/DDBJ databases">
        <title>The genome sequence of Gaeumannomyces graminis var. tritici strain R3-111a-1.</title>
        <authorList>
            <consortium name="The Broad Institute Genome Sequencing Platform"/>
            <person name="Ma L.-J."/>
            <person name="Dead R."/>
            <person name="Young S."/>
            <person name="Zeng Q."/>
            <person name="Koehrsen M."/>
            <person name="Alvarado L."/>
            <person name="Berlin A."/>
            <person name="Chapman S.B."/>
            <person name="Chen Z."/>
            <person name="Freedman E."/>
            <person name="Gellesch M."/>
            <person name="Goldberg J."/>
            <person name="Griggs A."/>
            <person name="Gujja S."/>
            <person name="Heilman E.R."/>
            <person name="Heiman D."/>
            <person name="Hepburn T."/>
            <person name="Howarth C."/>
            <person name="Jen D."/>
            <person name="Larson L."/>
            <person name="Mehta T."/>
            <person name="Neiman D."/>
            <person name="Pearson M."/>
            <person name="Roberts A."/>
            <person name="Saif S."/>
            <person name="Shea T."/>
            <person name="Shenoy N."/>
            <person name="Sisk P."/>
            <person name="Stolte C."/>
            <person name="Sykes S."/>
            <person name="Walk T."/>
            <person name="White J."/>
            <person name="Yandava C."/>
            <person name="Haas B."/>
            <person name="Nusbaum C."/>
            <person name="Birren B."/>
        </authorList>
    </citation>
    <scope>NUCLEOTIDE SEQUENCE [LARGE SCALE GENOMIC DNA]</scope>
    <source>
        <strain evidence="4">R3-111a-1</strain>
    </source>
</reference>
<evidence type="ECO:0000313" key="2">
    <source>
        <dbReference type="EMBL" id="EJT67994.1"/>
    </source>
</evidence>
<dbReference type="VEuPathDB" id="FungiDB:GGTG_14429"/>
<dbReference type="RefSeq" id="XP_009230618.1">
    <property type="nucleotide sequence ID" value="XM_009232354.1"/>
</dbReference>
<proteinExistence type="predicted"/>
<accession>J3PLF9</accession>
<name>J3PLF9_GAET3</name>
<reference evidence="2" key="3">
    <citation type="submission" date="2010-09" db="EMBL/GenBank/DDBJ databases">
        <title>Annotation of Gaeumannomyces graminis var. tritici R3-111a-1.</title>
        <authorList>
            <consortium name="The Broad Institute Genome Sequencing Platform"/>
            <person name="Ma L.-J."/>
            <person name="Dead R."/>
            <person name="Young S.K."/>
            <person name="Zeng Q."/>
            <person name="Gargeya S."/>
            <person name="Fitzgerald M."/>
            <person name="Haas B."/>
            <person name="Abouelleil A."/>
            <person name="Alvarado L."/>
            <person name="Arachchi H.M."/>
            <person name="Berlin A."/>
            <person name="Brown A."/>
            <person name="Chapman S.B."/>
            <person name="Chen Z."/>
            <person name="Dunbar C."/>
            <person name="Freedman E."/>
            <person name="Gearin G."/>
            <person name="Gellesch M."/>
            <person name="Goldberg J."/>
            <person name="Griggs A."/>
            <person name="Gujja S."/>
            <person name="Heiman D."/>
            <person name="Howarth C."/>
            <person name="Larson L."/>
            <person name="Lui A."/>
            <person name="MacDonald P.J.P."/>
            <person name="Mehta T."/>
            <person name="Montmayeur A."/>
            <person name="Murphy C."/>
            <person name="Neiman D."/>
            <person name="Pearson M."/>
            <person name="Priest M."/>
            <person name="Roberts A."/>
            <person name="Saif S."/>
            <person name="Shea T."/>
            <person name="Shenoy N."/>
            <person name="Sisk P."/>
            <person name="Stolte C."/>
            <person name="Sykes S."/>
            <person name="Yandava C."/>
            <person name="Wortman J."/>
            <person name="Nusbaum C."/>
            <person name="Birren B."/>
        </authorList>
    </citation>
    <scope>NUCLEOTIDE SEQUENCE</scope>
    <source>
        <strain evidence="2">R3-111a-1</strain>
    </source>
</reference>
<reference evidence="3" key="5">
    <citation type="submission" date="2018-04" db="UniProtKB">
        <authorList>
            <consortium name="EnsemblFungi"/>
        </authorList>
    </citation>
    <scope>IDENTIFICATION</scope>
    <source>
        <strain evidence="3">R3-111a-1</strain>
    </source>
</reference>
<sequence length="193" mass="22020">MANTFTSAEADPDPWWEANKPKSFEHVSWDPMCSWESRMHGMDSSSRLTKDPALVEGRGQMHTLLAEGSGHGNFESYHFRFNHPPSPNWYCLCGEVKEVGHTDACELRRVPAPWRRKPLLEANNTEEAKWWRRGLNAMVRIRVEKALKDLGATQVMVVERDRIGIIGQAPRVEDPDDSDKEEELPIVEVGRLA</sequence>
<dbReference type="EnsemblFungi" id="EJT67994">
    <property type="protein sequence ID" value="EJT67994"/>
    <property type="gene ID" value="GGTG_14429"/>
</dbReference>
<evidence type="ECO:0000313" key="4">
    <source>
        <dbReference type="Proteomes" id="UP000006039"/>
    </source>
</evidence>
<reference evidence="2" key="2">
    <citation type="submission" date="2010-07" db="EMBL/GenBank/DDBJ databases">
        <authorList>
            <consortium name="The Broad Institute Genome Sequencing Platform"/>
            <consortium name="Broad Institute Genome Sequencing Center for Infectious Disease"/>
            <person name="Ma L.-J."/>
            <person name="Dead R."/>
            <person name="Young S."/>
            <person name="Zeng Q."/>
            <person name="Koehrsen M."/>
            <person name="Alvarado L."/>
            <person name="Berlin A."/>
            <person name="Chapman S.B."/>
            <person name="Chen Z."/>
            <person name="Freedman E."/>
            <person name="Gellesch M."/>
            <person name="Goldberg J."/>
            <person name="Griggs A."/>
            <person name="Gujja S."/>
            <person name="Heilman E.R."/>
            <person name="Heiman D."/>
            <person name="Hepburn T."/>
            <person name="Howarth C."/>
            <person name="Jen D."/>
            <person name="Larson L."/>
            <person name="Mehta T."/>
            <person name="Neiman D."/>
            <person name="Pearson M."/>
            <person name="Roberts A."/>
            <person name="Saif S."/>
            <person name="Shea T."/>
            <person name="Shenoy N."/>
            <person name="Sisk P."/>
            <person name="Stolte C."/>
            <person name="Sykes S."/>
            <person name="Walk T."/>
            <person name="White J."/>
            <person name="Yandava C."/>
            <person name="Haas B."/>
            <person name="Nusbaum C."/>
            <person name="Birren B."/>
        </authorList>
    </citation>
    <scope>NUCLEOTIDE SEQUENCE</scope>
    <source>
        <strain evidence="2">R3-111a-1</strain>
    </source>
</reference>
<dbReference type="HOGENOM" id="CLU_1586829_0_0_1"/>
<dbReference type="eggNOG" id="ENOG502TEWD">
    <property type="taxonomic scope" value="Eukaryota"/>
</dbReference>
<feature type="region of interest" description="Disordered" evidence="1">
    <location>
        <begin position="168"/>
        <end position="193"/>
    </location>
</feature>
<dbReference type="Proteomes" id="UP000006039">
    <property type="component" value="Unassembled WGS sequence"/>
</dbReference>
<dbReference type="GeneID" id="20354887"/>
<dbReference type="EMBL" id="GL385809">
    <property type="protein sequence ID" value="EJT67994.1"/>
    <property type="molecule type" value="Genomic_DNA"/>
</dbReference>
<feature type="compositionally biased region" description="Acidic residues" evidence="1">
    <location>
        <begin position="174"/>
        <end position="185"/>
    </location>
</feature>
<evidence type="ECO:0000313" key="3">
    <source>
        <dbReference type="EnsemblFungi" id="EJT67994"/>
    </source>
</evidence>